<dbReference type="Proteomes" id="UP000308092">
    <property type="component" value="Unassembled WGS sequence"/>
</dbReference>
<proteinExistence type="predicted"/>
<evidence type="ECO:0000313" key="1">
    <source>
        <dbReference type="EMBL" id="THC92626.1"/>
    </source>
</evidence>
<reference evidence="1 2" key="1">
    <citation type="submission" date="2019-03" db="EMBL/GenBank/DDBJ databases">
        <title>The genome sequence of a newly discovered highly antifungal drug resistant Aspergillus species, Aspergillus tanneri NIH 1004.</title>
        <authorList>
            <person name="Mounaud S."/>
            <person name="Singh I."/>
            <person name="Joardar V."/>
            <person name="Pakala S."/>
            <person name="Pakala S."/>
            <person name="Venepally P."/>
            <person name="Hoover J."/>
            <person name="Nierman W."/>
            <person name="Chung J."/>
            <person name="Losada L."/>
        </authorList>
    </citation>
    <scope>NUCLEOTIDE SEQUENCE [LARGE SCALE GENOMIC DNA]</scope>
    <source>
        <strain evidence="1 2">NIH1004</strain>
    </source>
</reference>
<name>A0A4S3JBV6_9EURO</name>
<comment type="caution">
    <text evidence="1">The sequence shown here is derived from an EMBL/GenBank/DDBJ whole genome shotgun (WGS) entry which is preliminary data.</text>
</comment>
<accession>A0A4S3JBV6</accession>
<gene>
    <name evidence="1" type="ORF">EYZ11_007883</name>
</gene>
<dbReference type="AlphaFoldDB" id="A0A4S3JBV6"/>
<keyword evidence="2" id="KW-1185">Reference proteome</keyword>
<sequence length="46" mass="5036">MPTAASASLFIFERATSVINITLEYSPRFITGEEDELNTTGAKGER</sequence>
<organism evidence="1 2">
    <name type="scientific">Aspergillus tanneri</name>
    <dbReference type="NCBI Taxonomy" id="1220188"/>
    <lineage>
        <taxon>Eukaryota</taxon>
        <taxon>Fungi</taxon>
        <taxon>Dikarya</taxon>
        <taxon>Ascomycota</taxon>
        <taxon>Pezizomycotina</taxon>
        <taxon>Eurotiomycetes</taxon>
        <taxon>Eurotiomycetidae</taxon>
        <taxon>Eurotiales</taxon>
        <taxon>Aspergillaceae</taxon>
        <taxon>Aspergillus</taxon>
        <taxon>Aspergillus subgen. Circumdati</taxon>
    </lineage>
</organism>
<dbReference type="EMBL" id="SOSA01000319">
    <property type="protein sequence ID" value="THC92626.1"/>
    <property type="molecule type" value="Genomic_DNA"/>
</dbReference>
<protein>
    <submittedName>
        <fullName evidence="1">Uncharacterized protein</fullName>
    </submittedName>
</protein>
<dbReference type="VEuPathDB" id="FungiDB:EYZ11_007883"/>
<evidence type="ECO:0000313" key="2">
    <source>
        <dbReference type="Proteomes" id="UP000308092"/>
    </source>
</evidence>